<feature type="short sequence motif" description="Walker A motif" evidence="1">
    <location>
        <begin position="58"/>
        <end position="65"/>
    </location>
</feature>
<keyword evidence="1" id="KW-0547">Nucleotide-binding</keyword>
<dbReference type="Proteomes" id="UP000242360">
    <property type="component" value="Segment"/>
</dbReference>
<feature type="domain" description="Terminase large subunit ribonuclease H-like" evidence="2">
    <location>
        <begin position="356"/>
        <end position="463"/>
    </location>
</feature>
<keyword evidence="1" id="KW-0255">Endonuclease</keyword>
<comment type="caution">
    <text evidence="1">Lacks conserved residue(s) required for the propagation of feature annotation.</text>
</comment>
<dbReference type="InterPro" id="IPR044271">
    <property type="entry name" value="Terminase_large_su_gp19"/>
</dbReference>
<feature type="binding site" evidence="1">
    <location>
        <position position="509"/>
    </location>
    <ligand>
        <name>Mg(2+)</name>
        <dbReference type="ChEBI" id="CHEBI:18420"/>
        <label>1</label>
        <note>catalytic; for nuclease activity</note>
    </ligand>
</feature>
<comment type="function">
    <text evidence="1">The terminase large subunit acts as an ATP driven molecular motor necessary for viral DNA translocation into empty capsids and as an endonuclease that cuts the viral genome at a unique and precise dsDNA sequence to initiate and to end a packaging reaction. The terminase lies at a unique vertex of the procapsid and is composed of two subunits, a small terminase subunit involved in viral DNA recognition (packaging sequence), and a large terminase subunit possessing endonucleolytic and ATPase activities. Both terminase subunits heterooligomerize and are docked on the portal protein to form the packaging machine. The terminase large subunit exhibits endonuclease activity and cleaves the viral genome concatemer. Once the DNA is packaged, the terminase detaches from the portal and gets replaced by the tail to finish maturation of the virion.</text>
</comment>
<sequence>MGVYDKTITQEELKVYVNDFREYLKYVWEGINLPEPTPIQIDMARTLMVGDKRMLLEAFRGVGKTYITGAYVTWRLLRNPNEKVLIVSQSGPHSEAIAQFVRRLIFDLPILEHLIPSSEMRNSVKSFDVSGCEVTVQPSVKSLGITSQLQGNRASILISDDVEGLQNSATEQMRAKLLATVAEYDAILQTTEDAQIIILGTPQSGESIYNKMRDKGFRTIVYPARFPEDVEVYKGCLADYVAIPLENGTKKPGEITDFRFTHEDLVEREASIGKSWFRLQYQLDTTLSDADKHPLKTSDIIVHDLDIKTGPISISYGSSRELLVDLPNIGFTGDSLYRASHIDKDYAPYEYSVLSIDPSGRGKDETGYAVIKQLHSKVFVADVGGISGGYTPENLVKIAQLAKEHMCNVIIIESNFGDGMFNELLKPILKSIYPCSVEEVRNNKQKELRIIDTIEPLLNQHRLVFDYSLLKRDINGAVSDHKNLSYSLVHQLTHISKDRGSLYHDDRLDALSIALGYIVNNLGLSSEEALERYKEDLLEQELEDFLRPISLWNNNKTDHSKHNNYLDSLSIN</sequence>
<dbReference type="Gene3D" id="3.30.420.240">
    <property type="match status" value="1"/>
</dbReference>
<comment type="similarity">
    <text evidence="1">Belongs to the Teseptimavirus large terminase family.</text>
</comment>
<evidence type="ECO:0000259" key="2">
    <source>
        <dbReference type="Pfam" id="PF22530"/>
    </source>
</evidence>
<evidence type="ECO:0000313" key="6">
    <source>
        <dbReference type="Proteomes" id="UP000242360"/>
    </source>
</evidence>
<feature type="binding site" evidence="1">
    <location>
        <position position="357"/>
    </location>
    <ligand>
        <name>Mg(2+)</name>
        <dbReference type="ChEBI" id="CHEBI:18420"/>
        <label>2</label>
        <note>catalytic; for nuclease activity</note>
    </ligand>
</feature>
<dbReference type="GO" id="GO:0016887">
    <property type="term" value="F:ATP hydrolysis activity"/>
    <property type="evidence" value="ECO:0007669"/>
    <property type="project" value="InterPro"/>
</dbReference>
<protein>
    <recommendedName>
        <fullName evidence="1">Terminase, large subunit</fullName>
    </recommendedName>
    <alternativeName>
        <fullName evidence="1">DNA-packaging protein</fullName>
    </alternativeName>
    <domain>
        <recommendedName>
            <fullName evidence="1">ATPase</fullName>
            <ecNumber evidence="1">3.6.4.-</ecNumber>
        </recommendedName>
    </domain>
    <domain>
        <recommendedName>
            <fullName evidence="1">Endonuclease</fullName>
            <ecNumber evidence="1">3.1.21.-</ecNumber>
        </recommendedName>
    </domain>
</protein>
<evidence type="ECO:0000313" key="4">
    <source>
        <dbReference type="EMBL" id="AIA83212.1"/>
    </source>
</evidence>
<evidence type="ECO:0000313" key="3">
    <source>
        <dbReference type="EMBL" id="AIA83164.1"/>
    </source>
</evidence>
<dbReference type="InterPro" id="IPR027417">
    <property type="entry name" value="P-loop_NTPase"/>
</dbReference>
<comment type="domain">
    <text evidence="1">The ATPase region is in the N-terminus, whereas the nuclease region is in the central part. The C-terminus is involved in prohead binding.</text>
</comment>
<keyword evidence="1" id="KW-0378">Hydrolase</keyword>
<dbReference type="SUPFAM" id="SSF52540">
    <property type="entry name" value="P-loop containing nucleoside triphosphate hydrolases"/>
    <property type="match status" value="1"/>
</dbReference>
<evidence type="ECO:0000313" key="5">
    <source>
        <dbReference type="Proteomes" id="UP000026988"/>
    </source>
</evidence>
<dbReference type="GO" id="GO:0019073">
    <property type="term" value="P:viral DNA genome packaging"/>
    <property type="evidence" value="ECO:0007669"/>
    <property type="project" value="UniProtKB-UniRule"/>
</dbReference>
<evidence type="ECO:0000256" key="1">
    <source>
        <dbReference type="HAMAP-Rule" id="MF_04147"/>
    </source>
</evidence>
<accession>A0A060BR60</accession>
<dbReference type="GO" id="GO:0098009">
    <property type="term" value="C:viral terminase, large subunit"/>
    <property type="evidence" value="ECO:0007669"/>
    <property type="project" value="UniProtKB-UniRule"/>
</dbReference>
<dbReference type="EC" id="3.1.21.-" evidence="1"/>
<reference evidence="5 6" key="1">
    <citation type="submission" date="2014-01" db="EMBL/GenBank/DDBJ databases">
        <title>Sulfur oxidation genes in diverse deep-sea viruses.</title>
        <authorList>
            <person name="Anantharaman K."/>
            <person name="Duhaime M.B."/>
            <person name="Breier J.A."/>
            <person name="Toner B.M."/>
            <person name="Dick G.J."/>
        </authorList>
    </citation>
    <scope>NUCLEOTIDE SEQUENCE [LARGE SCALE GENOMIC DNA]</scope>
    <source>
        <strain evidence="3 6">KiloMoana</strain>
        <strain evidence="4">TahiMoana</strain>
    </source>
</reference>
<keyword evidence="1" id="KW-0479">Metal-binding</keyword>
<feature type="binding site" evidence="1">
    <location>
        <position position="357"/>
    </location>
    <ligand>
        <name>Mg(2+)</name>
        <dbReference type="ChEBI" id="CHEBI:18420"/>
        <label>1</label>
        <note>catalytic; for nuclease activity</note>
    </ligand>
</feature>
<comment type="subunit">
    <text evidence="1">Homopentamer. Interacts with the terminase small subunit; the active complex is probably heterooligomeric. Interacts with the portal protein.</text>
</comment>
<dbReference type="GO" id="GO:0051276">
    <property type="term" value="P:chromosome organization"/>
    <property type="evidence" value="ECO:0007669"/>
    <property type="project" value="UniProtKB-UniRule"/>
</dbReference>
<name>A0A060BR60_9CAUD</name>
<keyword evidence="1" id="KW-0067">ATP-binding</keyword>
<dbReference type="GO" id="GO:0004519">
    <property type="term" value="F:endonuclease activity"/>
    <property type="evidence" value="ECO:0007669"/>
    <property type="project" value="UniProtKB-UniRule"/>
</dbReference>
<keyword evidence="1" id="KW-1188">Viral release from host cell</keyword>
<feature type="region of interest" description="Nuclease activity" evidence="1">
    <location>
        <begin position="337"/>
        <end position="422"/>
    </location>
</feature>
<organism evidence="4 5">
    <name type="scientific">Lauvirus lau218</name>
    <dbReference type="NCBI Taxonomy" id="1465639"/>
    <lineage>
        <taxon>Viruses</taxon>
        <taxon>Duplodnaviria</taxon>
        <taxon>Heunggongvirae</taxon>
        <taxon>Uroviricota</taxon>
        <taxon>Caudoviricetes</taxon>
        <taxon>Autographivirales</taxon>
        <taxon>Lauvirus</taxon>
    </lineage>
</organism>
<dbReference type="GO" id="GO:0046872">
    <property type="term" value="F:metal ion binding"/>
    <property type="evidence" value="ECO:0007669"/>
    <property type="project" value="UniProtKB-UniRule"/>
</dbReference>
<dbReference type="HAMAP" id="MF_04147">
    <property type="entry name" value="TERL_T7"/>
    <property type="match status" value="1"/>
</dbReference>
<keyword evidence="1" id="KW-0231">Viral genome packaging</keyword>
<dbReference type="GO" id="GO:0005524">
    <property type="term" value="F:ATP binding"/>
    <property type="evidence" value="ECO:0007669"/>
    <property type="project" value="UniProtKB-KW"/>
</dbReference>
<dbReference type="EMBL" id="KJ183192">
    <property type="protein sequence ID" value="AIA83164.1"/>
    <property type="molecule type" value="Genomic_DNA"/>
</dbReference>
<comment type="cofactor">
    <cofactor evidence="1">
        <name>Mg(2+)</name>
        <dbReference type="ChEBI" id="CHEBI:18420"/>
    </cofactor>
</comment>
<feature type="binding site" evidence="1">
    <location>
        <position position="413"/>
    </location>
    <ligand>
        <name>Mg(2+)</name>
        <dbReference type="ChEBI" id="CHEBI:18420"/>
        <label>2</label>
        <note>catalytic; for nuclease activity</note>
    </ligand>
</feature>
<dbReference type="InterPro" id="IPR047987">
    <property type="entry name" value="Gp19-like_virus"/>
</dbReference>
<dbReference type="NCBIfam" id="NF033889">
    <property type="entry name" value="termin_lrg_T7"/>
    <property type="match status" value="1"/>
</dbReference>
<dbReference type="EMBL" id="KJ183193">
    <property type="protein sequence ID" value="AIA83212.1"/>
    <property type="molecule type" value="Genomic_DNA"/>
</dbReference>
<dbReference type="EC" id="3.6.4.-" evidence="1"/>
<proteinExistence type="inferred from homology"/>
<keyword evidence="1" id="KW-0540">Nuclease</keyword>
<dbReference type="Proteomes" id="UP000026988">
    <property type="component" value="Genome"/>
</dbReference>
<dbReference type="Gene3D" id="3.40.50.300">
    <property type="entry name" value="P-loop containing nucleotide triphosphate hydrolases"/>
    <property type="match status" value="1"/>
</dbReference>
<keyword evidence="1" id="KW-0460">Magnesium</keyword>
<dbReference type="InterPro" id="IPR054762">
    <property type="entry name" value="Gp19_RNaseH-like"/>
</dbReference>
<dbReference type="Pfam" id="PF22530">
    <property type="entry name" value="Terminase-T7_RNaseH-like"/>
    <property type="match status" value="1"/>
</dbReference>